<comment type="subcellular location">
    <subcellularLocation>
        <location evidence="1">Cell membrane</location>
        <topology evidence="1">Multi-pass membrane protein</topology>
    </subcellularLocation>
</comment>
<evidence type="ECO:0000313" key="10">
    <source>
        <dbReference type="EMBL" id="CAB4738727.1"/>
    </source>
</evidence>
<feature type="transmembrane region" description="Helical" evidence="7">
    <location>
        <begin position="76"/>
        <end position="95"/>
    </location>
</feature>
<gene>
    <name evidence="9" type="ORF">UFOPK2289_00360</name>
    <name evidence="10" type="ORF">UFOPK2822_00013</name>
    <name evidence="11" type="ORF">UFOPK3346_00160</name>
    <name evidence="12" type="ORF">UFOPK3670_00444</name>
    <name evidence="13" type="ORF">UFOPK4308_00660</name>
</gene>
<keyword evidence="4 7" id="KW-0812">Transmembrane</keyword>
<dbReference type="EMBL" id="CAFBLE010000001">
    <property type="protein sequence ID" value="CAB4856151.1"/>
    <property type="molecule type" value="Genomic_DNA"/>
</dbReference>
<dbReference type="InterPro" id="IPR035906">
    <property type="entry name" value="MetI-like_sf"/>
</dbReference>
<evidence type="ECO:0000256" key="2">
    <source>
        <dbReference type="ARBA" id="ARBA00022448"/>
    </source>
</evidence>
<feature type="transmembrane region" description="Helical" evidence="7">
    <location>
        <begin position="249"/>
        <end position="270"/>
    </location>
</feature>
<dbReference type="EMBL" id="CAEZWT010000006">
    <property type="protein sequence ID" value="CAB4658973.1"/>
    <property type="molecule type" value="Genomic_DNA"/>
</dbReference>
<evidence type="ECO:0000256" key="5">
    <source>
        <dbReference type="ARBA" id="ARBA00022989"/>
    </source>
</evidence>
<proteinExistence type="predicted"/>
<dbReference type="PANTHER" id="PTHR43744">
    <property type="entry name" value="ABC TRANSPORTER PERMEASE PROTEIN MG189-RELATED-RELATED"/>
    <property type="match status" value="1"/>
</dbReference>
<dbReference type="Pfam" id="PF00528">
    <property type="entry name" value="BPD_transp_1"/>
    <property type="match status" value="1"/>
</dbReference>
<evidence type="ECO:0000256" key="4">
    <source>
        <dbReference type="ARBA" id="ARBA00022692"/>
    </source>
</evidence>
<dbReference type="EMBL" id="CAFBQL010000003">
    <property type="protein sequence ID" value="CAB5056747.1"/>
    <property type="molecule type" value="Genomic_DNA"/>
</dbReference>
<keyword evidence="6 7" id="KW-0472">Membrane</keyword>
<feature type="transmembrane region" description="Helical" evidence="7">
    <location>
        <begin position="12"/>
        <end position="32"/>
    </location>
</feature>
<evidence type="ECO:0000256" key="7">
    <source>
        <dbReference type="SAM" id="Phobius"/>
    </source>
</evidence>
<name>A0A6J6SVS0_9ZZZZ</name>
<keyword evidence="3" id="KW-1003">Cell membrane</keyword>
<feature type="transmembrane region" description="Helical" evidence="7">
    <location>
        <begin position="184"/>
        <end position="205"/>
    </location>
</feature>
<evidence type="ECO:0000313" key="11">
    <source>
        <dbReference type="EMBL" id="CAB4856151.1"/>
    </source>
</evidence>
<evidence type="ECO:0000313" key="13">
    <source>
        <dbReference type="EMBL" id="CAB5056747.1"/>
    </source>
</evidence>
<evidence type="ECO:0000256" key="6">
    <source>
        <dbReference type="ARBA" id="ARBA00023136"/>
    </source>
</evidence>
<organism evidence="10">
    <name type="scientific">freshwater metagenome</name>
    <dbReference type="NCBI Taxonomy" id="449393"/>
    <lineage>
        <taxon>unclassified sequences</taxon>
        <taxon>metagenomes</taxon>
        <taxon>ecological metagenomes</taxon>
    </lineage>
</organism>
<dbReference type="CDD" id="cd06261">
    <property type="entry name" value="TM_PBP2"/>
    <property type="match status" value="1"/>
</dbReference>
<feature type="domain" description="ABC transmembrane type-1" evidence="8">
    <location>
        <begin position="72"/>
        <end position="270"/>
    </location>
</feature>
<accession>A0A6J6SVS0</accession>
<feature type="transmembrane region" description="Helical" evidence="7">
    <location>
        <begin position="140"/>
        <end position="163"/>
    </location>
</feature>
<dbReference type="GO" id="GO:0055085">
    <property type="term" value="P:transmembrane transport"/>
    <property type="evidence" value="ECO:0007669"/>
    <property type="project" value="InterPro"/>
</dbReference>
<sequence length="285" mass="33000">MTKKSRPVTLFLYISLIGLSITLLLPLLSLILTSFKTFDESVGVYRWIPKQFNFKNYRDVFALENFHYWTYLRNTLTIFVFKAIGTILTCTLTAYGLIRFDVKYRKILFTVLLSVILLPGELLAIPMYQIYLSVGWFDTYYPLVTACFFATDVFMIFMFRQFFMSIPKELFEAAETDGASEFKIYWKILMPLSRPAIMTCLILYFTGTYNDLYGPLLYISTPTKWTMAQGIKSIEDIFNLGPRDYIVPWNLVSAATLLSLIPVLILFAFAQRQFMDSMARTGIKG</sequence>
<protein>
    <submittedName>
        <fullName evidence="10">Unannotated protein</fullName>
    </submittedName>
</protein>
<dbReference type="GO" id="GO:0005886">
    <property type="term" value="C:plasma membrane"/>
    <property type="evidence" value="ECO:0007669"/>
    <property type="project" value="UniProtKB-SubCell"/>
</dbReference>
<feature type="transmembrane region" description="Helical" evidence="7">
    <location>
        <begin position="107"/>
        <end position="128"/>
    </location>
</feature>
<dbReference type="EMBL" id="CAEZZC010000001">
    <property type="protein sequence ID" value="CAB4738727.1"/>
    <property type="molecule type" value="Genomic_DNA"/>
</dbReference>
<dbReference type="Gene3D" id="1.10.3720.10">
    <property type="entry name" value="MetI-like"/>
    <property type="match status" value="1"/>
</dbReference>
<keyword evidence="2" id="KW-0813">Transport</keyword>
<evidence type="ECO:0000313" key="9">
    <source>
        <dbReference type="EMBL" id="CAB4658973.1"/>
    </source>
</evidence>
<dbReference type="PROSITE" id="PS50928">
    <property type="entry name" value="ABC_TM1"/>
    <property type="match status" value="1"/>
</dbReference>
<evidence type="ECO:0000313" key="12">
    <source>
        <dbReference type="EMBL" id="CAB4917512.1"/>
    </source>
</evidence>
<evidence type="ECO:0000256" key="3">
    <source>
        <dbReference type="ARBA" id="ARBA00022475"/>
    </source>
</evidence>
<dbReference type="SUPFAM" id="SSF161098">
    <property type="entry name" value="MetI-like"/>
    <property type="match status" value="1"/>
</dbReference>
<keyword evidence="5 7" id="KW-1133">Transmembrane helix</keyword>
<dbReference type="EMBL" id="CAFBMV010000003">
    <property type="protein sequence ID" value="CAB4917512.1"/>
    <property type="molecule type" value="Genomic_DNA"/>
</dbReference>
<dbReference type="InterPro" id="IPR000515">
    <property type="entry name" value="MetI-like"/>
</dbReference>
<dbReference type="PANTHER" id="PTHR43744:SF12">
    <property type="entry name" value="ABC TRANSPORTER PERMEASE PROTEIN MG189-RELATED"/>
    <property type="match status" value="1"/>
</dbReference>
<evidence type="ECO:0000259" key="8">
    <source>
        <dbReference type="PROSITE" id="PS50928"/>
    </source>
</evidence>
<dbReference type="AlphaFoldDB" id="A0A6J6SVS0"/>
<reference evidence="10" key="1">
    <citation type="submission" date="2020-05" db="EMBL/GenBank/DDBJ databases">
        <authorList>
            <person name="Chiriac C."/>
            <person name="Salcher M."/>
            <person name="Ghai R."/>
            <person name="Kavagutti S V."/>
        </authorList>
    </citation>
    <scope>NUCLEOTIDE SEQUENCE</scope>
</reference>
<evidence type="ECO:0000256" key="1">
    <source>
        <dbReference type="ARBA" id="ARBA00004651"/>
    </source>
</evidence>